<evidence type="ECO:0000313" key="1">
    <source>
        <dbReference type="EMBL" id="MDQ0365191.1"/>
    </source>
</evidence>
<sequence length="45" mass="5269">MTLPEWRIRPGRDSDGPLLAGFRCADRAHPWQAEVENFIQKQLFD</sequence>
<dbReference type="EMBL" id="JAUSUZ010000001">
    <property type="protein sequence ID" value="MDQ0365191.1"/>
    <property type="molecule type" value="Genomic_DNA"/>
</dbReference>
<organism evidence="1 2">
    <name type="scientific">Catenuloplanes indicus</name>
    <dbReference type="NCBI Taxonomy" id="137267"/>
    <lineage>
        <taxon>Bacteria</taxon>
        <taxon>Bacillati</taxon>
        <taxon>Actinomycetota</taxon>
        <taxon>Actinomycetes</taxon>
        <taxon>Micromonosporales</taxon>
        <taxon>Micromonosporaceae</taxon>
        <taxon>Catenuloplanes</taxon>
    </lineage>
</organism>
<name>A0AAE4AWY1_9ACTN</name>
<evidence type="ECO:0000313" key="2">
    <source>
        <dbReference type="Proteomes" id="UP001240236"/>
    </source>
</evidence>
<accession>A0AAE4AWY1</accession>
<dbReference type="Proteomes" id="UP001240236">
    <property type="component" value="Unassembled WGS sequence"/>
</dbReference>
<proteinExistence type="predicted"/>
<dbReference type="AlphaFoldDB" id="A0AAE4AWY1"/>
<dbReference type="RefSeq" id="WP_307237523.1">
    <property type="nucleotide sequence ID" value="NZ_JAUSUZ010000001.1"/>
</dbReference>
<keyword evidence="2" id="KW-1185">Reference proteome</keyword>
<gene>
    <name evidence="1" type="ORF">J2S42_001860</name>
</gene>
<reference evidence="1 2" key="1">
    <citation type="submission" date="2023-07" db="EMBL/GenBank/DDBJ databases">
        <title>Sequencing the genomes of 1000 actinobacteria strains.</title>
        <authorList>
            <person name="Klenk H.-P."/>
        </authorList>
    </citation>
    <scope>NUCLEOTIDE SEQUENCE [LARGE SCALE GENOMIC DNA]</scope>
    <source>
        <strain evidence="1 2">DSM 44709</strain>
    </source>
</reference>
<protein>
    <submittedName>
        <fullName evidence="1">Uncharacterized protein</fullName>
    </submittedName>
</protein>
<comment type="caution">
    <text evidence="1">The sequence shown here is derived from an EMBL/GenBank/DDBJ whole genome shotgun (WGS) entry which is preliminary data.</text>
</comment>